<keyword evidence="1" id="KW-0812">Transmembrane</keyword>
<accession>A0A1V9Y7C1</accession>
<dbReference type="PROSITE" id="PS51352">
    <property type="entry name" value="THIOREDOXIN_2"/>
    <property type="match status" value="1"/>
</dbReference>
<dbReference type="PANTHER" id="PTHR42852">
    <property type="entry name" value="THIOL:DISULFIDE INTERCHANGE PROTEIN DSBE"/>
    <property type="match status" value="1"/>
</dbReference>
<sequence length="220" mass="25228">MIVRAVMTMAGVLGGPLLQACILMSFAAWVTYYYLGSFAAFSLKDFLFVGMVGLSVLIHRIRMKSYIEHDPKQRLMDTAEPDPLEYFQGSPIHLGHDHVIALMFFGTWCKASRAALREFQKVYDKYNEAVHFIAVTQEDKEELNNYEKFGPSATYFTSLKEFNFAIATEDGTLTKAYQLKHKINQLPHVYVIGRDDTVFWHGHPDAVRRTLAYDFHSKVD</sequence>
<feature type="transmembrane region" description="Helical" evidence="1">
    <location>
        <begin position="37"/>
        <end position="58"/>
    </location>
</feature>
<dbReference type="Proteomes" id="UP000243217">
    <property type="component" value="Unassembled WGS sequence"/>
</dbReference>
<reference evidence="3 4" key="1">
    <citation type="journal article" date="2014" name="Genome Biol. Evol.">
        <title>The secreted proteins of Achlya hypogyna and Thraustotheca clavata identify the ancestral oomycete secretome and reveal gene acquisitions by horizontal gene transfer.</title>
        <authorList>
            <person name="Misner I."/>
            <person name="Blouin N."/>
            <person name="Leonard G."/>
            <person name="Richards T.A."/>
            <person name="Lane C.E."/>
        </authorList>
    </citation>
    <scope>NUCLEOTIDE SEQUENCE [LARGE SCALE GENOMIC DNA]</scope>
    <source>
        <strain evidence="3 4">ATCC 34112</strain>
    </source>
</reference>
<organism evidence="3 4">
    <name type="scientific">Thraustotheca clavata</name>
    <dbReference type="NCBI Taxonomy" id="74557"/>
    <lineage>
        <taxon>Eukaryota</taxon>
        <taxon>Sar</taxon>
        <taxon>Stramenopiles</taxon>
        <taxon>Oomycota</taxon>
        <taxon>Saprolegniomycetes</taxon>
        <taxon>Saprolegniales</taxon>
        <taxon>Achlyaceae</taxon>
        <taxon>Thraustotheca</taxon>
    </lineage>
</organism>
<proteinExistence type="predicted"/>
<keyword evidence="1" id="KW-1133">Transmembrane helix</keyword>
<evidence type="ECO:0000313" key="3">
    <source>
        <dbReference type="EMBL" id="OQR81630.1"/>
    </source>
</evidence>
<dbReference type="PROSITE" id="PS51257">
    <property type="entry name" value="PROKAR_LIPOPROTEIN"/>
    <property type="match status" value="1"/>
</dbReference>
<gene>
    <name evidence="3" type="ORF">THRCLA_11556</name>
</gene>
<protein>
    <recommendedName>
        <fullName evidence="2">Thioredoxin domain-containing protein</fullName>
    </recommendedName>
</protein>
<dbReference type="InterPro" id="IPR036249">
    <property type="entry name" value="Thioredoxin-like_sf"/>
</dbReference>
<dbReference type="OrthoDB" id="157379at2759"/>
<dbReference type="PANTHER" id="PTHR42852:SF17">
    <property type="entry name" value="THIOREDOXIN-LIKE PROTEIN HI_1115"/>
    <property type="match status" value="1"/>
</dbReference>
<dbReference type="InterPro" id="IPR012336">
    <property type="entry name" value="Thioredoxin-like_fold"/>
</dbReference>
<keyword evidence="4" id="KW-1185">Reference proteome</keyword>
<feature type="domain" description="Thioredoxin" evidence="2">
    <location>
        <begin position="73"/>
        <end position="220"/>
    </location>
</feature>
<dbReference type="EMBL" id="JNBS01004940">
    <property type="protein sequence ID" value="OQR81630.1"/>
    <property type="molecule type" value="Genomic_DNA"/>
</dbReference>
<dbReference type="Gene3D" id="3.40.30.10">
    <property type="entry name" value="Glutaredoxin"/>
    <property type="match status" value="1"/>
</dbReference>
<dbReference type="AlphaFoldDB" id="A0A1V9Y7C1"/>
<evidence type="ECO:0000313" key="4">
    <source>
        <dbReference type="Proteomes" id="UP000243217"/>
    </source>
</evidence>
<dbReference type="InterPro" id="IPR013766">
    <property type="entry name" value="Thioredoxin_domain"/>
</dbReference>
<dbReference type="Pfam" id="PF13905">
    <property type="entry name" value="Thioredoxin_8"/>
    <property type="match status" value="1"/>
</dbReference>
<dbReference type="SUPFAM" id="SSF52833">
    <property type="entry name" value="Thioredoxin-like"/>
    <property type="match status" value="1"/>
</dbReference>
<dbReference type="InterPro" id="IPR050553">
    <property type="entry name" value="Thioredoxin_ResA/DsbE_sf"/>
</dbReference>
<evidence type="ECO:0000256" key="1">
    <source>
        <dbReference type="SAM" id="Phobius"/>
    </source>
</evidence>
<name>A0A1V9Y7C1_9STRA</name>
<comment type="caution">
    <text evidence="3">The sequence shown here is derived from an EMBL/GenBank/DDBJ whole genome shotgun (WGS) entry which is preliminary data.</text>
</comment>
<evidence type="ECO:0000259" key="2">
    <source>
        <dbReference type="PROSITE" id="PS51352"/>
    </source>
</evidence>
<keyword evidence="1" id="KW-0472">Membrane</keyword>